<evidence type="ECO:0000259" key="3">
    <source>
        <dbReference type="Pfam" id="PF14905"/>
    </source>
</evidence>
<evidence type="ECO:0000313" key="4">
    <source>
        <dbReference type="EMBL" id="GAA4931333.1"/>
    </source>
</evidence>
<evidence type="ECO:0000256" key="2">
    <source>
        <dbReference type="SAM" id="SignalP"/>
    </source>
</evidence>
<feature type="region of interest" description="Disordered" evidence="1">
    <location>
        <begin position="400"/>
        <end position="443"/>
    </location>
</feature>
<feature type="compositionally biased region" description="Low complexity" evidence="1">
    <location>
        <begin position="400"/>
        <end position="417"/>
    </location>
</feature>
<dbReference type="Pfam" id="PF13620">
    <property type="entry name" value="CarboxypepD_reg"/>
    <property type="match status" value="1"/>
</dbReference>
<dbReference type="SUPFAM" id="SSF56935">
    <property type="entry name" value="Porins"/>
    <property type="match status" value="1"/>
</dbReference>
<dbReference type="SUPFAM" id="SSF49464">
    <property type="entry name" value="Carboxypeptidase regulatory domain-like"/>
    <property type="match status" value="1"/>
</dbReference>
<dbReference type="RefSeq" id="WP_345334362.1">
    <property type="nucleotide sequence ID" value="NZ_BAABJI010000004.1"/>
</dbReference>
<evidence type="ECO:0000256" key="1">
    <source>
        <dbReference type="SAM" id="MobiDB-lite"/>
    </source>
</evidence>
<dbReference type="EMBL" id="BAABJI010000004">
    <property type="protein sequence ID" value="GAA4931333.1"/>
    <property type="molecule type" value="Genomic_DNA"/>
</dbReference>
<dbReference type="Proteomes" id="UP001501436">
    <property type="component" value="Unassembled WGS sequence"/>
</dbReference>
<sequence length="906" mass="102397">MKPTFLSLFCCLLFFTASAQNKATLKGTVIDSASNQPLEHATVTVIDVKDSSMVAYTLSRANGGFELSGLPLNHDIKLLVTFVTYKSYRKNFNFKMADVTDVGNIIMAGSMMAEVVIKGERVPIVMKKDTIEFNAEAFKTRPNAMLEELLKKIPGMQVNRDGSFTVNGKTVSKLLIDGKEFFGNDPKIATKNLDAAIVDKIQVYDDRENDPDHLVSAVNVNKIVNIKLKRAIKRSIFGKVYGGGGNRDRYETGGLFNMFRDTLQLSVIAMSNNLNKTGFSSQDLYSNGGFNRSGSDALWNGSVQLGGRGWGGIEKVTSSGFNLNTDYGKKLKLNLMYFYNETRNINESSNSIKQFLRDTTLFSRNADKSGSRSFAHSISGLVDWKPDSLNSLTYRPNVSFNNNNSDSRSSGNSFNSFDARVSESEGNSTNSNNSSTFGHSLVYNKRGKTRREESFTLTHNLSFNPSNADGFSKNRTVSYSTALPSYRLDRYSTSDNKNSSGSLSLSYRYPFSKKLVVDIVTSADYNNFDQNQFVYDRDTITNRYSVLLPDQSADLNRRNWTKNVKPGITWRPFKKVSIIAGLTSQWQNVTDVFDVGTVKRSYNFLLPTLRLELFDGISISVDRSYNLPSISDLRPVTIVYSPQASFIGNPDLKPSPSTRFNLNYYNYNFEKGINMYAYFNYAITQNTVIQKTTITAEGIQTSMPVNAGQSVDLYGSYSFGKEFKKSKIWRFGLRSSLGPYYRERINLINGDAGKERNWTATLTQGGEVSWNEKIELNTNFTYFRNWTRYDYSSGQNQNLMGFTMQNNINVRWPKRVVWEGKQEFVYNSQIADGFRKSNNILSASVAVQMFKKEQGEIKLAVYDILDQNINIYRYTSTNALIDGQNNTLKRYFLLTYTYKFNVLQTK</sequence>
<name>A0ABP9GG48_9SPHI</name>
<reference evidence="5" key="1">
    <citation type="journal article" date="2019" name="Int. J. Syst. Evol. Microbiol.">
        <title>The Global Catalogue of Microorganisms (GCM) 10K type strain sequencing project: providing services to taxonomists for standard genome sequencing and annotation.</title>
        <authorList>
            <consortium name="The Broad Institute Genomics Platform"/>
            <consortium name="The Broad Institute Genome Sequencing Center for Infectious Disease"/>
            <person name="Wu L."/>
            <person name="Ma J."/>
        </authorList>
    </citation>
    <scope>NUCLEOTIDE SEQUENCE [LARGE SCALE GENOMIC DNA]</scope>
    <source>
        <strain evidence="5">JCM 18283</strain>
    </source>
</reference>
<evidence type="ECO:0000313" key="5">
    <source>
        <dbReference type="Proteomes" id="UP001501436"/>
    </source>
</evidence>
<accession>A0ABP9GG48</accession>
<feature type="chain" id="PRO_5046728391" evidence="2">
    <location>
        <begin position="20"/>
        <end position="906"/>
    </location>
</feature>
<protein>
    <submittedName>
        <fullName evidence="4">TonB-dependent receptor</fullName>
    </submittedName>
</protein>
<gene>
    <name evidence="4" type="ORF">GCM10023313_40370</name>
</gene>
<feature type="compositionally biased region" description="Low complexity" evidence="1">
    <location>
        <begin position="424"/>
        <end position="436"/>
    </location>
</feature>
<proteinExistence type="predicted"/>
<feature type="signal peptide" evidence="2">
    <location>
        <begin position="1"/>
        <end position="19"/>
    </location>
</feature>
<dbReference type="Pfam" id="PF14905">
    <property type="entry name" value="OMP_b-brl_3"/>
    <property type="match status" value="1"/>
</dbReference>
<keyword evidence="2" id="KW-0732">Signal</keyword>
<keyword evidence="4" id="KW-0675">Receptor</keyword>
<comment type="caution">
    <text evidence="4">The sequence shown here is derived from an EMBL/GenBank/DDBJ whole genome shotgun (WGS) entry which is preliminary data.</text>
</comment>
<keyword evidence="5" id="KW-1185">Reference proteome</keyword>
<dbReference type="Gene3D" id="2.60.40.1120">
    <property type="entry name" value="Carboxypeptidase-like, regulatory domain"/>
    <property type="match status" value="1"/>
</dbReference>
<organism evidence="4 5">
    <name type="scientific">Mucilaginibacter defluvii</name>
    <dbReference type="NCBI Taxonomy" id="1196019"/>
    <lineage>
        <taxon>Bacteria</taxon>
        <taxon>Pseudomonadati</taxon>
        <taxon>Bacteroidota</taxon>
        <taxon>Sphingobacteriia</taxon>
        <taxon>Sphingobacteriales</taxon>
        <taxon>Sphingobacteriaceae</taxon>
        <taxon>Mucilaginibacter</taxon>
    </lineage>
</organism>
<feature type="domain" description="Outer membrane protein beta-barrel" evidence="3">
    <location>
        <begin position="454"/>
        <end position="750"/>
    </location>
</feature>
<dbReference type="InterPro" id="IPR008969">
    <property type="entry name" value="CarboxyPept-like_regulatory"/>
</dbReference>
<dbReference type="InterPro" id="IPR041700">
    <property type="entry name" value="OMP_b-brl_3"/>
</dbReference>